<evidence type="ECO:0000313" key="9">
    <source>
        <dbReference type="EMBL" id="KAJ3653141.1"/>
    </source>
</evidence>
<comment type="function">
    <text evidence="8">Gustatory receptor which mediates acceptance or avoidance behavior, depending on its substrates.</text>
</comment>
<keyword evidence="7 8" id="KW-0807">Transducer</keyword>
<dbReference type="GO" id="GO:0043025">
    <property type="term" value="C:neuronal cell body"/>
    <property type="evidence" value="ECO:0007669"/>
    <property type="project" value="TreeGrafter"/>
</dbReference>
<protein>
    <recommendedName>
        <fullName evidence="8">Gustatory receptor</fullName>
    </recommendedName>
</protein>
<dbReference type="EMBL" id="JALNTZ010000005">
    <property type="protein sequence ID" value="KAJ3653141.1"/>
    <property type="molecule type" value="Genomic_DNA"/>
</dbReference>
<proteinExistence type="inferred from homology"/>
<evidence type="ECO:0000256" key="3">
    <source>
        <dbReference type="ARBA" id="ARBA00022692"/>
    </source>
</evidence>
<evidence type="ECO:0000313" key="10">
    <source>
        <dbReference type="Proteomes" id="UP001168821"/>
    </source>
</evidence>
<sequence length="350" mass="40894">MNTLKIFFVIENLLSLMPSYHHPVTRFQKIATCLVVTLNFVITMVSIKVTVDDPQYNFHKKVLFFLSDTNLLIVTCYTPLSVVFWNRDNWQKLIDNLKFIVSISNDCSKISRYVQIAIARLFLELVMVLLVCAYWTKVYGLHFVKYYSIHCFQYWLVYSYSIFVDVILYILSLQYKCLNNTLSTSISTLCDNTLNKIEQNYCFLKEFVDIFNEVFQWITALIICYTVLYMLHTLDFVVANLLQLEYYMEMIVLVDVLLVVITVIGTLVVILWCDSILTEAGKLVRESYGLQRKCRLLPEARFERFTKILQQNFPSFSAAGFFEIKKSTCLGIINTVTTFFIVAVQFRTSE</sequence>
<reference evidence="9" key="1">
    <citation type="journal article" date="2023" name="G3 (Bethesda)">
        <title>Whole genome assemblies of Zophobas morio and Tenebrio molitor.</title>
        <authorList>
            <person name="Kaur S."/>
            <person name="Stinson S.A."/>
            <person name="diCenzo G.C."/>
        </authorList>
    </citation>
    <scope>NUCLEOTIDE SEQUENCE</scope>
    <source>
        <strain evidence="9">QUZm001</strain>
    </source>
</reference>
<dbReference type="GO" id="GO:0008049">
    <property type="term" value="P:male courtship behavior"/>
    <property type="evidence" value="ECO:0007669"/>
    <property type="project" value="TreeGrafter"/>
</dbReference>
<feature type="transmembrane region" description="Helical" evidence="8">
    <location>
        <begin position="155"/>
        <end position="175"/>
    </location>
</feature>
<keyword evidence="2 8" id="KW-1003">Cell membrane</keyword>
<evidence type="ECO:0000256" key="2">
    <source>
        <dbReference type="ARBA" id="ARBA00022475"/>
    </source>
</evidence>
<feature type="transmembrane region" description="Helical" evidence="8">
    <location>
        <begin position="113"/>
        <end position="135"/>
    </location>
</feature>
<evidence type="ECO:0000256" key="4">
    <source>
        <dbReference type="ARBA" id="ARBA00022989"/>
    </source>
</evidence>
<keyword evidence="10" id="KW-1185">Reference proteome</keyword>
<dbReference type="PANTHER" id="PTHR21143:SF104">
    <property type="entry name" value="GUSTATORY RECEPTOR 8A-RELATED"/>
    <property type="match status" value="1"/>
</dbReference>
<feature type="transmembrane region" description="Helical" evidence="8">
    <location>
        <begin position="214"/>
        <end position="238"/>
    </location>
</feature>
<keyword evidence="6 8" id="KW-0675">Receptor</keyword>
<keyword evidence="3 8" id="KW-0812">Transmembrane</keyword>
<dbReference type="GO" id="GO:0007165">
    <property type="term" value="P:signal transduction"/>
    <property type="evidence" value="ECO:0007669"/>
    <property type="project" value="UniProtKB-KW"/>
</dbReference>
<comment type="similarity">
    <text evidence="8">Belongs to the insect chemoreceptor superfamily. Gustatory receptor (GR) family.</text>
</comment>
<name>A0AA38IFG6_9CUCU</name>
<evidence type="ECO:0000256" key="8">
    <source>
        <dbReference type="RuleBase" id="RU363108"/>
    </source>
</evidence>
<evidence type="ECO:0000256" key="5">
    <source>
        <dbReference type="ARBA" id="ARBA00023136"/>
    </source>
</evidence>
<dbReference type="AlphaFoldDB" id="A0AA38IFG6"/>
<gene>
    <name evidence="9" type="ORF">Zmor_019050</name>
</gene>
<evidence type="ECO:0000256" key="6">
    <source>
        <dbReference type="ARBA" id="ARBA00023170"/>
    </source>
</evidence>
<dbReference type="PANTHER" id="PTHR21143">
    <property type="entry name" value="INVERTEBRATE GUSTATORY RECEPTOR"/>
    <property type="match status" value="1"/>
</dbReference>
<comment type="caution">
    <text evidence="9">The sequence shown here is derived from an EMBL/GenBank/DDBJ whole genome shotgun (WGS) entry which is preliminary data.</text>
</comment>
<dbReference type="GO" id="GO:0030424">
    <property type="term" value="C:axon"/>
    <property type="evidence" value="ECO:0007669"/>
    <property type="project" value="TreeGrafter"/>
</dbReference>
<keyword evidence="4 8" id="KW-1133">Transmembrane helix</keyword>
<dbReference type="GO" id="GO:0050909">
    <property type="term" value="P:sensory perception of taste"/>
    <property type="evidence" value="ECO:0007669"/>
    <property type="project" value="InterPro"/>
</dbReference>
<feature type="transmembrane region" description="Helical" evidence="8">
    <location>
        <begin position="250"/>
        <end position="272"/>
    </location>
</feature>
<feature type="transmembrane region" description="Helical" evidence="8">
    <location>
        <begin position="63"/>
        <end position="85"/>
    </location>
</feature>
<comment type="caution">
    <text evidence="8">Lacks conserved residue(s) required for the propagation of feature annotation.</text>
</comment>
<organism evidence="9 10">
    <name type="scientific">Zophobas morio</name>
    <dbReference type="NCBI Taxonomy" id="2755281"/>
    <lineage>
        <taxon>Eukaryota</taxon>
        <taxon>Metazoa</taxon>
        <taxon>Ecdysozoa</taxon>
        <taxon>Arthropoda</taxon>
        <taxon>Hexapoda</taxon>
        <taxon>Insecta</taxon>
        <taxon>Pterygota</taxon>
        <taxon>Neoptera</taxon>
        <taxon>Endopterygota</taxon>
        <taxon>Coleoptera</taxon>
        <taxon>Polyphaga</taxon>
        <taxon>Cucujiformia</taxon>
        <taxon>Tenebrionidae</taxon>
        <taxon>Zophobas</taxon>
    </lineage>
</organism>
<dbReference type="GO" id="GO:0030425">
    <property type="term" value="C:dendrite"/>
    <property type="evidence" value="ECO:0007669"/>
    <property type="project" value="TreeGrafter"/>
</dbReference>
<dbReference type="InterPro" id="IPR013604">
    <property type="entry name" value="7TM_chemorcpt"/>
</dbReference>
<comment type="subcellular location">
    <subcellularLocation>
        <location evidence="1 8">Cell membrane</location>
        <topology evidence="1 8">Multi-pass membrane protein</topology>
    </subcellularLocation>
</comment>
<dbReference type="GO" id="GO:0007635">
    <property type="term" value="P:chemosensory behavior"/>
    <property type="evidence" value="ECO:0007669"/>
    <property type="project" value="TreeGrafter"/>
</dbReference>
<keyword evidence="5 8" id="KW-0472">Membrane</keyword>
<dbReference type="Proteomes" id="UP001168821">
    <property type="component" value="Unassembled WGS sequence"/>
</dbReference>
<dbReference type="GO" id="GO:0005886">
    <property type="term" value="C:plasma membrane"/>
    <property type="evidence" value="ECO:0007669"/>
    <property type="project" value="UniProtKB-SubCell"/>
</dbReference>
<accession>A0AA38IFG6</accession>
<dbReference type="Pfam" id="PF08395">
    <property type="entry name" value="7tm_7"/>
    <property type="match status" value="1"/>
</dbReference>
<evidence type="ECO:0000256" key="7">
    <source>
        <dbReference type="ARBA" id="ARBA00023224"/>
    </source>
</evidence>
<evidence type="ECO:0000256" key="1">
    <source>
        <dbReference type="ARBA" id="ARBA00004651"/>
    </source>
</evidence>
<feature type="transmembrane region" description="Helical" evidence="8">
    <location>
        <begin position="27"/>
        <end position="51"/>
    </location>
</feature>